<feature type="region of interest" description="Disordered" evidence="11">
    <location>
        <begin position="133"/>
        <end position="209"/>
    </location>
</feature>
<proteinExistence type="inferred from homology"/>
<evidence type="ECO:0000256" key="4">
    <source>
        <dbReference type="ARBA" id="ARBA00022574"/>
    </source>
</evidence>
<dbReference type="PANTHER" id="PTHR12442">
    <property type="entry name" value="DYNEIN INTERMEDIATE CHAIN"/>
    <property type="match status" value="1"/>
</dbReference>
<dbReference type="Pfam" id="PF00400">
    <property type="entry name" value="WD40"/>
    <property type="match status" value="1"/>
</dbReference>
<feature type="region of interest" description="Disordered" evidence="11">
    <location>
        <begin position="274"/>
        <end position="297"/>
    </location>
</feature>
<dbReference type="GO" id="GO:0005874">
    <property type="term" value="C:microtubule"/>
    <property type="evidence" value="ECO:0007669"/>
    <property type="project" value="UniProtKB-KW"/>
</dbReference>
<evidence type="ECO:0000256" key="9">
    <source>
        <dbReference type="ARBA" id="ARBA00023212"/>
    </source>
</evidence>
<reference evidence="12" key="1">
    <citation type="submission" date="2022-03" db="EMBL/GenBank/DDBJ databases">
        <authorList>
            <person name="Sayadi A."/>
        </authorList>
    </citation>
    <scope>NUCLEOTIDE SEQUENCE</scope>
</reference>
<evidence type="ECO:0008006" key="14">
    <source>
        <dbReference type="Google" id="ProtNLM"/>
    </source>
</evidence>
<evidence type="ECO:0000256" key="11">
    <source>
        <dbReference type="SAM" id="MobiDB-lite"/>
    </source>
</evidence>
<name>A0A9P0PR76_ACAOB</name>
<dbReference type="AlphaFoldDB" id="A0A9P0PR76"/>
<protein>
    <recommendedName>
        <fullName evidence="14">Dynein intermediate chain 2, ciliary</fullName>
    </recommendedName>
</protein>
<evidence type="ECO:0000313" key="12">
    <source>
        <dbReference type="EMBL" id="CAH1995872.1"/>
    </source>
</evidence>
<keyword evidence="6" id="KW-0677">Repeat</keyword>
<evidence type="ECO:0000256" key="3">
    <source>
        <dbReference type="ARBA" id="ARBA00022490"/>
    </source>
</evidence>
<evidence type="ECO:0000256" key="7">
    <source>
        <dbReference type="ARBA" id="ARBA00023017"/>
    </source>
</evidence>
<comment type="subcellular location">
    <subcellularLocation>
        <location evidence="1">Cytoplasm</location>
        <location evidence="1">Cytoskeleton</location>
        <location evidence="1">Cilium axoneme</location>
    </subcellularLocation>
</comment>
<organism evidence="12 13">
    <name type="scientific">Acanthoscelides obtectus</name>
    <name type="common">Bean weevil</name>
    <name type="synonym">Bruchus obtectus</name>
    <dbReference type="NCBI Taxonomy" id="200917"/>
    <lineage>
        <taxon>Eukaryota</taxon>
        <taxon>Metazoa</taxon>
        <taxon>Ecdysozoa</taxon>
        <taxon>Arthropoda</taxon>
        <taxon>Hexapoda</taxon>
        <taxon>Insecta</taxon>
        <taxon>Pterygota</taxon>
        <taxon>Neoptera</taxon>
        <taxon>Endopterygota</taxon>
        <taxon>Coleoptera</taxon>
        <taxon>Polyphaga</taxon>
        <taxon>Cucujiformia</taxon>
        <taxon>Chrysomeloidea</taxon>
        <taxon>Chrysomelidae</taxon>
        <taxon>Bruchinae</taxon>
        <taxon>Bruchini</taxon>
        <taxon>Acanthoscelides</taxon>
    </lineage>
</organism>
<evidence type="ECO:0000256" key="2">
    <source>
        <dbReference type="ARBA" id="ARBA00011059"/>
    </source>
</evidence>
<comment type="similarity">
    <text evidence="2">Belongs to the dynein intermediate chain family.</text>
</comment>
<dbReference type="FunFam" id="2.130.10.10:FF:000251">
    <property type="entry name" value="Dynein axonemal intermediate chain 1"/>
    <property type="match status" value="1"/>
</dbReference>
<dbReference type="EMBL" id="CAKOFQ010007242">
    <property type="protein sequence ID" value="CAH1995872.1"/>
    <property type="molecule type" value="Genomic_DNA"/>
</dbReference>
<keyword evidence="4" id="KW-0853">WD repeat</keyword>
<dbReference type="GO" id="GO:0045504">
    <property type="term" value="F:dynein heavy chain binding"/>
    <property type="evidence" value="ECO:0007669"/>
    <property type="project" value="TreeGrafter"/>
</dbReference>
<evidence type="ECO:0000256" key="10">
    <source>
        <dbReference type="ARBA" id="ARBA00023273"/>
    </source>
</evidence>
<evidence type="ECO:0000256" key="8">
    <source>
        <dbReference type="ARBA" id="ARBA00023175"/>
    </source>
</evidence>
<dbReference type="InterPro" id="IPR036322">
    <property type="entry name" value="WD40_repeat_dom_sf"/>
</dbReference>
<feature type="compositionally biased region" description="Acidic residues" evidence="11">
    <location>
        <begin position="183"/>
        <end position="193"/>
    </location>
</feature>
<keyword evidence="7" id="KW-0243">Dynein</keyword>
<dbReference type="PANTHER" id="PTHR12442:SF11">
    <property type="entry name" value="DYNEIN AXONEMAL INTERMEDIATE CHAIN 1"/>
    <property type="match status" value="1"/>
</dbReference>
<dbReference type="InterPro" id="IPR001680">
    <property type="entry name" value="WD40_rpt"/>
</dbReference>
<dbReference type="InterPro" id="IPR050687">
    <property type="entry name" value="Dynein_IC"/>
</dbReference>
<keyword evidence="10" id="KW-0966">Cell projection</keyword>
<dbReference type="Proteomes" id="UP001152888">
    <property type="component" value="Unassembled WGS sequence"/>
</dbReference>
<dbReference type="SMART" id="SM00320">
    <property type="entry name" value="WD40"/>
    <property type="match status" value="4"/>
</dbReference>
<evidence type="ECO:0000256" key="5">
    <source>
        <dbReference type="ARBA" id="ARBA00022701"/>
    </source>
</evidence>
<evidence type="ECO:0000256" key="6">
    <source>
        <dbReference type="ARBA" id="ARBA00022737"/>
    </source>
</evidence>
<gene>
    <name evidence="12" type="ORF">ACAOBT_LOCUS22893</name>
</gene>
<evidence type="ECO:0000313" key="13">
    <source>
        <dbReference type="Proteomes" id="UP001152888"/>
    </source>
</evidence>
<keyword evidence="5" id="KW-0493">Microtubule</keyword>
<dbReference type="OrthoDB" id="10261376at2759"/>
<dbReference type="GO" id="GO:0036158">
    <property type="term" value="P:outer dynein arm assembly"/>
    <property type="evidence" value="ECO:0007669"/>
    <property type="project" value="TreeGrafter"/>
</dbReference>
<keyword evidence="8" id="KW-0505">Motor protein</keyword>
<accession>A0A9P0PR76</accession>
<dbReference type="SUPFAM" id="SSF50978">
    <property type="entry name" value="WD40 repeat-like"/>
    <property type="match status" value="1"/>
</dbReference>
<keyword evidence="13" id="KW-1185">Reference proteome</keyword>
<keyword evidence="3" id="KW-0963">Cytoplasm</keyword>
<dbReference type="Gene3D" id="2.130.10.10">
    <property type="entry name" value="YVTN repeat-like/Quinoprotein amine dehydrogenase"/>
    <property type="match status" value="2"/>
</dbReference>
<dbReference type="GO" id="GO:0036157">
    <property type="term" value="C:outer dynein arm"/>
    <property type="evidence" value="ECO:0007669"/>
    <property type="project" value="TreeGrafter"/>
</dbReference>
<sequence>MPPANVTKKSSATKAVRKTAKSQAETDDIEEWKRAKQLLKPKDQLELNELELKETIGKQLVSTNNRLPDSLIEFSYAQGTFIPIPSPGNVVVSFEQQGTLLHKDSEEARQQMLEMGIDPLTYQTSVETIYEPEAEAEVPSETAEPSVAPEGEGDTTEGGTQTEEGKEEEEGAEGTAEKPPEEKPEEEDEEGEGETVIKATVKPAAKGGRPRKLTNQFNFCERAALTYNNPVRSQETQTIPPPMANFSANVLQWVIYDAYQEDFAAQQLEKELERERKEKEKMSIGKPSQPKKAAMGRAQLSEAVQGRVLECWRVLERMINQNTFNDIAKDYRYWDDPSDEYRDEEGTLLPLWKFTYDKTKKHTVTDMEWNPFYYDLFAVCFGFLDYMKPLQAGAVCLFTLKNPSFPDYICVTDSGVMCVDTHAKYPYMVVIGLYDGSVEVWNVHATCTMPAYRSNSVTNKHRGIVWEVKWAPDLPDGELNFFSVAADGKINNWVLMQNELAVTTIITLFLDKDPASGPDGTLLRAIACASCVKLHPDKPLVYLVGTEEGHIYKCSTAYSSTYLMTYYAHTMPVCRIDFNRYNTDIFISCSADWRIKIWEDERQEPLFVFDVGDRVGDVKWAPYSSTVFAAVTAEGRVYVFDLNVNKYKPICVQAIVSRRKNKVTRISFNPKLPILIVGDDKGCVTTLKLSPNLRIMCKAPKKQQHLDQWTLQCMKLDKLLALVREPVTLTLPEDTAGSEDS</sequence>
<keyword evidence="9" id="KW-0206">Cytoskeleton</keyword>
<comment type="caution">
    <text evidence="12">The sequence shown here is derived from an EMBL/GenBank/DDBJ whole genome shotgun (WGS) entry which is preliminary data.</text>
</comment>
<feature type="compositionally biased region" description="Basic and acidic residues" evidence="11">
    <location>
        <begin position="274"/>
        <end position="283"/>
    </location>
</feature>
<dbReference type="InterPro" id="IPR015943">
    <property type="entry name" value="WD40/YVTN_repeat-like_dom_sf"/>
</dbReference>
<dbReference type="GO" id="GO:0003341">
    <property type="term" value="P:cilium movement"/>
    <property type="evidence" value="ECO:0007669"/>
    <property type="project" value="TreeGrafter"/>
</dbReference>
<feature type="region of interest" description="Disordered" evidence="11">
    <location>
        <begin position="1"/>
        <end position="28"/>
    </location>
</feature>
<evidence type="ECO:0000256" key="1">
    <source>
        <dbReference type="ARBA" id="ARBA00004430"/>
    </source>
</evidence>
<dbReference type="GO" id="GO:0045503">
    <property type="term" value="F:dynein light chain binding"/>
    <property type="evidence" value="ECO:0007669"/>
    <property type="project" value="TreeGrafter"/>
</dbReference>